<dbReference type="InterPro" id="IPR023395">
    <property type="entry name" value="MCP_dom_sf"/>
</dbReference>
<evidence type="ECO:0000256" key="3">
    <source>
        <dbReference type="ARBA" id="ARBA00022448"/>
    </source>
</evidence>
<feature type="repeat" description="Solcar" evidence="8">
    <location>
        <begin position="120"/>
        <end position="211"/>
    </location>
</feature>
<evidence type="ECO:0000313" key="11">
    <source>
        <dbReference type="EMBL" id="CDO57794.1"/>
    </source>
</evidence>
<keyword evidence="5" id="KW-0677">Repeat</keyword>
<keyword evidence="12" id="KW-1185">Reference proteome</keyword>
<dbReference type="EMBL" id="CCBN010000025">
    <property type="protein sequence ID" value="CDO57794.1"/>
    <property type="molecule type" value="Genomic_DNA"/>
</dbReference>
<evidence type="ECO:0000256" key="2">
    <source>
        <dbReference type="ARBA" id="ARBA00006375"/>
    </source>
</evidence>
<dbReference type="Proteomes" id="UP000242525">
    <property type="component" value="Unassembled WGS sequence"/>
</dbReference>
<evidence type="ECO:0000256" key="5">
    <source>
        <dbReference type="ARBA" id="ARBA00022737"/>
    </source>
</evidence>
<dbReference type="PANTHER" id="PTHR45939:SF2">
    <property type="entry name" value="CARRIER PROTEIN, PUTATIVE (AFU_ORTHOLOGUE AFUA_2G13870)-RELATED"/>
    <property type="match status" value="1"/>
</dbReference>
<dbReference type="Pfam" id="PF00153">
    <property type="entry name" value="Mito_carr"/>
    <property type="match status" value="3"/>
</dbReference>
<keyword evidence="4 8" id="KW-0812">Transmembrane</keyword>
<dbReference type="PROSITE" id="PS50920">
    <property type="entry name" value="SOLCAR"/>
    <property type="match status" value="2"/>
</dbReference>
<sequence>MNHASTAPAARVRIQPSDIPAVAGAFSGALGGAIANLIVSPVNLVTTRMQVNKEYKNVFDAFCKIYQEEGLAAFYEGATQSSLSVMISAFFYFYAYDMLRNGRLRQIAQRRKSGKAPATLGIAEELLIGSLAGMFCKFITSPLSNIVTRQQTAHLTEQSTHKQIPTSAIGILKDIYNEKGITGLWTGYKATIFLSVNPSLTYYFFQLLKAVFIPRKYRDNPSKFHLFFFPATAKTLATLLTYPLLLFKTRVQIKSTKGANEVSFKSLLTHNPYQGASGQVLKGFFSQGITMLTKDQISRFIIYLYFVFLKLSR</sequence>
<dbReference type="OrthoDB" id="18574at2759"/>
<evidence type="ECO:0000313" key="12">
    <source>
        <dbReference type="Proteomes" id="UP000242525"/>
    </source>
</evidence>
<comment type="subcellular location">
    <subcellularLocation>
        <location evidence="1">Membrane</location>
        <topology evidence="1">Multi-pass membrane protein</topology>
    </subcellularLocation>
</comment>
<evidence type="ECO:0000256" key="6">
    <source>
        <dbReference type="ARBA" id="ARBA00022989"/>
    </source>
</evidence>
<dbReference type="GO" id="GO:0015217">
    <property type="term" value="F:ADP transmembrane transporter activity"/>
    <property type="evidence" value="ECO:0007669"/>
    <property type="project" value="TreeGrafter"/>
</dbReference>
<evidence type="ECO:0000256" key="7">
    <source>
        <dbReference type="ARBA" id="ARBA00023136"/>
    </source>
</evidence>
<proteinExistence type="inferred from homology"/>
<protein>
    <submittedName>
        <fullName evidence="11">Similar to Saccharomyces cerevisiae YPR128C ANT1 Peroxisomal adenine nucleotide transporter</fullName>
    </submittedName>
</protein>
<dbReference type="PANTHER" id="PTHR45939">
    <property type="entry name" value="PEROXISOMAL MEMBRANE PROTEIN PMP34-RELATED"/>
    <property type="match status" value="1"/>
</dbReference>
<dbReference type="SUPFAM" id="SSF103506">
    <property type="entry name" value="Mitochondrial carrier"/>
    <property type="match status" value="1"/>
</dbReference>
<organism evidence="11 12">
    <name type="scientific">Geotrichum candidum</name>
    <name type="common">Oospora lactis</name>
    <name type="synonym">Dipodascus geotrichum</name>
    <dbReference type="NCBI Taxonomy" id="1173061"/>
    <lineage>
        <taxon>Eukaryota</taxon>
        <taxon>Fungi</taxon>
        <taxon>Dikarya</taxon>
        <taxon>Ascomycota</taxon>
        <taxon>Saccharomycotina</taxon>
        <taxon>Dipodascomycetes</taxon>
        <taxon>Dipodascales</taxon>
        <taxon>Dipodascaceae</taxon>
        <taxon>Geotrichum</taxon>
    </lineage>
</organism>
<keyword evidence="3 9" id="KW-0813">Transport</keyword>
<dbReference type="AlphaFoldDB" id="A0A0J9XJX8"/>
<comment type="caution">
    <text evidence="11">The sequence shown here is derived from an EMBL/GenBank/DDBJ whole genome shotgun (WGS) entry which is preliminary data.</text>
</comment>
<reference evidence="11" key="1">
    <citation type="submission" date="2014-03" db="EMBL/GenBank/DDBJ databases">
        <authorList>
            <person name="Casaregola S."/>
        </authorList>
    </citation>
    <scope>NUCLEOTIDE SEQUENCE [LARGE SCALE GENOMIC DNA]</scope>
    <source>
        <strain evidence="11">CLIB 918</strain>
    </source>
</reference>
<gene>
    <name evidence="11" type="ORF">BN980_GECA25s00714g</name>
</gene>
<accession>A0A0J9XJX8</accession>
<evidence type="ECO:0000256" key="10">
    <source>
        <dbReference type="SAM" id="Phobius"/>
    </source>
</evidence>
<keyword evidence="6 10" id="KW-1133">Transmembrane helix</keyword>
<dbReference type="GO" id="GO:0016020">
    <property type="term" value="C:membrane"/>
    <property type="evidence" value="ECO:0007669"/>
    <property type="project" value="UniProtKB-SubCell"/>
</dbReference>
<feature type="transmembrane region" description="Helical" evidence="10">
    <location>
        <begin position="224"/>
        <end position="247"/>
    </location>
</feature>
<name>A0A0J9XJX8_GEOCN</name>
<feature type="transmembrane region" description="Helical" evidence="10">
    <location>
        <begin position="21"/>
        <end position="39"/>
    </location>
</feature>
<evidence type="ECO:0000256" key="1">
    <source>
        <dbReference type="ARBA" id="ARBA00004141"/>
    </source>
</evidence>
<dbReference type="InterPro" id="IPR052217">
    <property type="entry name" value="Mito/Peroxisomal_Carrier"/>
</dbReference>
<evidence type="ECO:0000256" key="9">
    <source>
        <dbReference type="RuleBase" id="RU000488"/>
    </source>
</evidence>
<dbReference type="Gene3D" id="1.50.40.10">
    <property type="entry name" value="Mitochondrial carrier domain"/>
    <property type="match status" value="2"/>
</dbReference>
<evidence type="ECO:0000256" key="8">
    <source>
        <dbReference type="PROSITE-ProRule" id="PRU00282"/>
    </source>
</evidence>
<feature type="repeat" description="Solcar" evidence="8">
    <location>
        <begin position="19"/>
        <end position="102"/>
    </location>
</feature>
<dbReference type="InterPro" id="IPR018108">
    <property type="entry name" value="MCP_transmembrane"/>
</dbReference>
<comment type="similarity">
    <text evidence="2 9">Belongs to the mitochondrial carrier (TC 2.A.29) family.</text>
</comment>
<feature type="transmembrane region" description="Helical" evidence="10">
    <location>
        <begin position="81"/>
        <end position="99"/>
    </location>
</feature>
<dbReference type="STRING" id="1173061.A0A0J9XJX8"/>
<keyword evidence="7 8" id="KW-0472">Membrane</keyword>
<evidence type="ECO:0000256" key="4">
    <source>
        <dbReference type="ARBA" id="ARBA00022692"/>
    </source>
</evidence>